<dbReference type="AlphaFoldDB" id="A0A0E0I879"/>
<dbReference type="SUPFAM" id="SSF52540">
    <property type="entry name" value="P-loop containing nucleoside triphosphate hydrolases"/>
    <property type="match status" value="1"/>
</dbReference>
<dbReference type="EnsemblPlants" id="ONIVA08G05740.4">
    <property type="protein sequence ID" value="ONIVA08G05740.4"/>
    <property type="gene ID" value="ONIVA08G05740"/>
</dbReference>
<dbReference type="Gramene" id="ONIVA08G05740.4">
    <property type="protein sequence ID" value="ONIVA08G05740.4"/>
    <property type="gene ID" value="ONIVA08G05740"/>
</dbReference>
<sequence length="193" mass="21719">MGTERKRKVSLFDVVDESSVSTKLGHAGTTNSTATAAANPSINRWTGRPYSARYLEILQKHRTLPVWQQKDDFLAVLRDNQTLILVGETGSGKTTQMEYHHSTLTPKSIDSPWSVQGSGAPICIFIRNSALSVLEHLKMAIAGIIGQHKYTHITLKPSYAMYYVDLVMKFFSQFRKHFYPTIGHPVQLSQFHP</sequence>
<dbReference type="Gene3D" id="3.40.50.300">
    <property type="entry name" value="P-loop containing nucleotide triphosphate hydrolases"/>
    <property type="match status" value="1"/>
</dbReference>
<proteinExistence type="predicted"/>
<name>A0A0E0I879_ORYNI</name>
<accession>A0A0E0I879</accession>
<evidence type="ECO:0008006" key="3">
    <source>
        <dbReference type="Google" id="ProtNLM"/>
    </source>
</evidence>
<dbReference type="Proteomes" id="UP000006591">
    <property type="component" value="Chromosome 8"/>
</dbReference>
<organism evidence="1">
    <name type="scientific">Oryza nivara</name>
    <name type="common">Indian wild rice</name>
    <name type="synonym">Oryza sativa f. spontanea</name>
    <dbReference type="NCBI Taxonomy" id="4536"/>
    <lineage>
        <taxon>Eukaryota</taxon>
        <taxon>Viridiplantae</taxon>
        <taxon>Streptophyta</taxon>
        <taxon>Embryophyta</taxon>
        <taxon>Tracheophyta</taxon>
        <taxon>Spermatophyta</taxon>
        <taxon>Magnoliopsida</taxon>
        <taxon>Liliopsida</taxon>
        <taxon>Poales</taxon>
        <taxon>Poaceae</taxon>
        <taxon>BOP clade</taxon>
        <taxon>Oryzoideae</taxon>
        <taxon>Oryzeae</taxon>
        <taxon>Oryzinae</taxon>
        <taxon>Oryza</taxon>
    </lineage>
</organism>
<keyword evidence="2" id="KW-1185">Reference proteome</keyword>
<evidence type="ECO:0000313" key="1">
    <source>
        <dbReference type="EnsemblPlants" id="ONIVA08G05740.4"/>
    </source>
</evidence>
<dbReference type="InterPro" id="IPR027417">
    <property type="entry name" value="P-loop_NTPase"/>
</dbReference>
<dbReference type="HOGENOM" id="CLU_077810_1_0_1"/>
<evidence type="ECO:0000313" key="2">
    <source>
        <dbReference type="Proteomes" id="UP000006591"/>
    </source>
</evidence>
<reference evidence="1" key="2">
    <citation type="submission" date="2018-04" db="EMBL/GenBank/DDBJ databases">
        <title>OnivRS2 (Oryza nivara Reference Sequence Version 2).</title>
        <authorList>
            <person name="Zhang J."/>
            <person name="Kudrna D."/>
            <person name="Lee S."/>
            <person name="Talag J."/>
            <person name="Rajasekar S."/>
            <person name="Welchert J."/>
            <person name="Hsing Y.-I."/>
            <person name="Wing R.A."/>
        </authorList>
    </citation>
    <scope>NUCLEOTIDE SEQUENCE [LARGE SCALE GENOMIC DNA]</scope>
    <source>
        <strain evidence="1">SL10</strain>
    </source>
</reference>
<reference evidence="1" key="1">
    <citation type="submission" date="2015-04" db="UniProtKB">
        <authorList>
            <consortium name="EnsemblPlants"/>
        </authorList>
    </citation>
    <scope>IDENTIFICATION</scope>
    <source>
        <strain evidence="1">SL10</strain>
    </source>
</reference>
<protein>
    <recommendedName>
        <fullName evidence="3">Helicase ATP-binding domain-containing protein</fullName>
    </recommendedName>
</protein>